<evidence type="ECO:0000313" key="2">
    <source>
        <dbReference type="EMBL" id="BAH74454.1"/>
    </source>
</evidence>
<dbReference type="HOGENOM" id="CLU_2408479_0_0_7"/>
<gene>
    <name evidence="2" type="ordered locus">DMR_09630</name>
</gene>
<accession>C4XKR5</accession>
<name>C4XKR5_SOLM1</name>
<sequence length="92" mass="10624">MKDYFDPLRHLREQCNCQVYLDNSQNICLRFGPRCGLESIMSAQSIVKKYDTQLQLRLKNQCIISHANFSSSNPSKHHAAHLDNKTRNNFAA</sequence>
<keyword evidence="3" id="KW-1185">Reference proteome</keyword>
<dbReference type="Proteomes" id="UP000009071">
    <property type="component" value="Chromosome"/>
</dbReference>
<proteinExistence type="predicted"/>
<evidence type="ECO:0000256" key="1">
    <source>
        <dbReference type="SAM" id="MobiDB-lite"/>
    </source>
</evidence>
<feature type="region of interest" description="Disordered" evidence="1">
    <location>
        <begin position="68"/>
        <end position="92"/>
    </location>
</feature>
<dbReference type="AlphaFoldDB" id="C4XKR5"/>
<dbReference type="EMBL" id="AP010904">
    <property type="protein sequence ID" value="BAH74454.1"/>
    <property type="molecule type" value="Genomic_DNA"/>
</dbReference>
<evidence type="ECO:0000313" key="3">
    <source>
        <dbReference type="Proteomes" id="UP000009071"/>
    </source>
</evidence>
<organism evidence="2 3">
    <name type="scientific">Solidesulfovibrio magneticus (strain ATCC 700980 / DSM 13731 / RS-1)</name>
    <name type="common">Desulfovibrio magneticus</name>
    <dbReference type="NCBI Taxonomy" id="573370"/>
    <lineage>
        <taxon>Bacteria</taxon>
        <taxon>Pseudomonadati</taxon>
        <taxon>Thermodesulfobacteriota</taxon>
        <taxon>Desulfovibrionia</taxon>
        <taxon>Desulfovibrionales</taxon>
        <taxon>Desulfovibrionaceae</taxon>
        <taxon>Solidesulfovibrio</taxon>
    </lineage>
</organism>
<dbReference type="KEGG" id="dma:DMR_09630"/>
<reference evidence="2 3" key="1">
    <citation type="journal article" date="2009" name="Genome Res.">
        <title>Whole genome sequence of Desulfovibrio magneticus strain RS-1 revealed common gene clusters in magnetotactic bacteria.</title>
        <authorList>
            <person name="Nakazawa H."/>
            <person name="Arakaki A."/>
            <person name="Narita-Yamada S."/>
            <person name="Yashiro I."/>
            <person name="Jinno K."/>
            <person name="Aoki N."/>
            <person name="Tsuruyama A."/>
            <person name="Okamura Y."/>
            <person name="Tanikawa S."/>
            <person name="Fujita N."/>
            <person name="Takeyama H."/>
            <person name="Matsunaga T."/>
        </authorList>
    </citation>
    <scope>NUCLEOTIDE SEQUENCE [LARGE SCALE GENOMIC DNA]</scope>
    <source>
        <strain evidence="3">ATCC 700980 / DSM 13731 / RS-1</strain>
    </source>
</reference>
<protein>
    <submittedName>
        <fullName evidence="2">Uncharacterized protein</fullName>
    </submittedName>
</protein>